<organism evidence="5 6">
    <name type="scientific">Dorea ammoniilytica</name>
    <dbReference type="NCBI Taxonomy" id="2981788"/>
    <lineage>
        <taxon>Bacteria</taxon>
        <taxon>Bacillati</taxon>
        <taxon>Bacillota</taxon>
        <taxon>Clostridia</taxon>
        <taxon>Lachnospirales</taxon>
        <taxon>Lachnospiraceae</taxon>
        <taxon>Dorea</taxon>
    </lineage>
</organism>
<dbReference type="EMBL" id="JAOQJV010000016">
    <property type="protein sequence ID" value="MCU6700713.1"/>
    <property type="molecule type" value="Genomic_DNA"/>
</dbReference>
<protein>
    <submittedName>
        <fullName evidence="5">J domain-containing protein</fullName>
    </submittedName>
</protein>
<reference evidence="5 6" key="1">
    <citation type="journal article" date="2021" name="ISME Commun">
        <title>Automated analysis of genomic sequences facilitates high-throughput and comprehensive description of bacteria.</title>
        <authorList>
            <person name="Hitch T.C.A."/>
        </authorList>
    </citation>
    <scope>NUCLEOTIDE SEQUENCE [LARGE SCALE GENOMIC DNA]</scope>
    <source>
        <strain evidence="5 6">Sanger_02</strain>
    </source>
</reference>
<keyword evidence="1" id="KW-0235">DNA replication</keyword>
<evidence type="ECO:0000256" key="3">
    <source>
        <dbReference type="SAM" id="MobiDB-lite"/>
    </source>
</evidence>
<evidence type="ECO:0000313" key="6">
    <source>
        <dbReference type="Proteomes" id="UP001207605"/>
    </source>
</evidence>
<comment type="caution">
    <text evidence="5">The sequence shown here is derived from an EMBL/GenBank/DDBJ whole genome shotgun (WGS) entry which is preliminary data.</text>
</comment>
<gene>
    <name evidence="5" type="ORF">OCV65_10780</name>
</gene>
<dbReference type="Proteomes" id="UP001207605">
    <property type="component" value="Unassembled WGS sequence"/>
</dbReference>
<dbReference type="Pfam" id="PF00226">
    <property type="entry name" value="DnaJ"/>
    <property type="match status" value="1"/>
</dbReference>
<feature type="compositionally biased region" description="Polar residues" evidence="3">
    <location>
        <begin position="81"/>
        <end position="92"/>
    </location>
</feature>
<proteinExistence type="predicted"/>
<dbReference type="PANTHER" id="PTHR44145:SF3">
    <property type="entry name" value="DNAJ HOMOLOG SUBFAMILY A MEMBER 3, MITOCHONDRIAL"/>
    <property type="match status" value="1"/>
</dbReference>
<dbReference type="InterPro" id="IPR051938">
    <property type="entry name" value="Apopto_cytoskel_mod"/>
</dbReference>
<dbReference type="RefSeq" id="WP_118452645.1">
    <property type="nucleotide sequence ID" value="NZ_JAOQJV010000016.1"/>
</dbReference>
<accession>A0ABT2S801</accession>
<sequence length="229" mass="26744">MKECTYYDLLGVPMDATDEEITNAKNFLVKKLHPDANIDSKFDTTTYIQNILYAYRILSNPDKRRVYDRRIRNPIRRRTPGESNRSRQSGPLSPNFAPFWEAANKLNELTVMGAEVLYPKSAHKLDIRKLAGRKETEPERLAEFAELAKKARSHIEVLESSGIPKQYWHSHAMNWMLFQWTQNREFAYGMLCAMYDNYLEQNKSAIEKKKIQGQISQFLQILDKMTACQ</sequence>
<feature type="region of interest" description="Disordered" evidence="3">
    <location>
        <begin position="69"/>
        <end position="92"/>
    </location>
</feature>
<feature type="domain" description="J" evidence="4">
    <location>
        <begin position="5"/>
        <end position="71"/>
    </location>
</feature>
<name>A0ABT2S801_9FIRM</name>
<dbReference type="InterPro" id="IPR001623">
    <property type="entry name" value="DnaJ_domain"/>
</dbReference>
<evidence type="ECO:0000259" key="4">
    <source>
        <dbReference type="PROSITE" id="PS50076"/>
    </source>
</evidence>
<dbReference type="PRINTS" id="PR00625">
    <property type="entry name" value="JDOMAIN"/>
</dbReference>
<dbReference type="SUPFAM" id="SSF46565">
    <property type="entry name" value="Chaperone J-domain"/>
    <property type="match status" value="1"/>
</dbReference>
<evidence type="ECO:0000256" key="2">
    <source>
        <dbReference type="ARBA" id="ARBA00023186"/>
    </source>
</evidence>
<dbReference type="InterPro" id="IPR036869">
    <property type="entry name" value="J_dom_sf"/>
</dbReference>
<dbReference type="Gene3D" id="1.10.287.110">
    <property type="entry name" value="DnaJ domain"/>
    <property type="match status" value="1"/>
</dbReference>
<evidence type="ECO:0000256" key="1">
    <source>
        <dbReference type="ARBA" id="ARBA00022705"/>
    </source>
</evidence>
<dbReference type="SMART" id="SM00271">
    <property type="entry name" value="DnaJ"/>
    <property type="match status" value="1"/>
</dbReference>
<dbReference type="PANTHER" id="PTHR44145">
    <property type="entry name" value="DNAJ HOMOLOG SUBFAMILY A MEMBER 3, MITOCHONDRIAL"/>
    <property type="match status" value="1"/>
</dbReference>
<keyword evidence="2" id="KW-0143">Chaperone</keyword>
<dbReference type="CDD" id="cd06257">
    <property type="entry name" value="DnaJ"/>
    <property type="match status" value="1"/>
</dbReference>
<keyword evidence="6" id="KW-1185">Reference proteome</keyword>
<evidence type="ECO:0000313" key="5">
    <source>
        <dbReference type="EMBL" id="MCU6700713.1"/>
    </source>
</evidence>
<dbReference type="PROSITE" id="PS50076">
    <property type="entry name" value="DNAJ_2"/>
    <property type="match status" value="1"/>
</dbReference>